<dbReference type="AlphaFoldDB" id="A0A430AVV1"/>
<name>A0A430AVV1_9ENTE</name>
<dbReference type="EMBL" id="NGKA01000008">
    <property type="protein sequence ID" value="RSU12183.1"/>
    <property type="molecule type" value="Genomic_DNA"/>
</dbReference>
<proteinExistence type="predicted"/>
<dbReference type="OrthoDB" id="2240714at2"/>
<sequence length="371" mass="39769">MAQVISTGQITIVDLYDAPALNAWISSSQTTRQTYNNTTLTYSPNYATTPQKLTLNLTRAGGTGSLLGEDVSGVKWTKIVGDKSTEITSTTEEDIEFKGSTNNSVLTTKTNVPTANNAIIWKVEGIWTDPNTSLPISFQATIDLTLVQLAKASIIPNVYAPNGDFFRNNTPSSLKVNCDLYKDGSISSGNKKFKWFAADSKVVISQDADAGVGWRKITAITGTSGETVNTGFDVSTTSQGVLTVFPDAVINSQTYLVVLTDSAGGTSGQKVKQYITLKDMDDPIMTTVESTNGNILKNGSGSTILTARLFQNGEEIDSDGKKYTYKWTKWEDGKMIPTFGGAGTAHKLGKSLTVGNADVNSKANFKVEVEA</sequence>
<gene>
    <name evidence="1" type="ORF">CBF29_06175</name>
</gene>
<dbReference type="RefSeq" id="WP_126808536.1">
    <property type="nucleotide sequence ID" value="NZ_NGKA01000008.1"/>
</dbReference>
<protein>
    <submittedName>
        <fullName evidence="1">Uncharacterized protein</fullName>
    </submittedName>
</protein>
<accession>A0A430AVV1</accession>
<evidence type="ECO:0000313" key="1">
    <source>
        <dbReference type="EMBL" id="RSU12183.1"/>
    </source>
</evidence>
<reference evidence="1 2" key="1">
    <citation type="submission" date="2017-05" db="EMBL/GenBank/DDBJ databases">
        <title>Vagococcus spp. assemblies.</title>
        <authorList>
            <person name="Gulvik C.A."/>
        </authorList>
    </citation>
    <scope>NUCLEOTIDE SEQUENCE [LARGE SCALE GENOMIC DNA]</scope>
    <source>
        <strain evidence="1 2">CCUG 51432</strain>
    </source>
</reference>
<organism evidence="1 2">
    <name type="scientific">Vagococcus elongatus</name>
    <dbReference type="NCBI Taxonomy" id="180344"/>
    <lineage>
        <taxon>Bacteria</taxon>
        <taxon>Bacillati</taxon>
        <taxon>Bacillota</taxon>
        <taxon>Bacilli</taxon>
        <taxon>Lactobacillales</taxon>
        <taxon>Enterococcaceae</taxon>
        <taxon>Vagococcus</taxon>
    </lineage>
</organism>
<evidence type="ECO:0000313" key="2">
    <source>
        <dbReference type="Proteomes" id="UP000287605"/>
    </source>
</evidence>
<comment type="caution">
    <text evidence="1">The sequence shown here is derived from an EMBL/GenBank/DDBJ whole genome shotgun (WGS) entry which is preliminary data.</text>
</comment>
<keyword evidence="2" id="KW-1185">Reference proteome</keyword>
<dbReference type="Proteomes" id="UP000287605">
    <property type="component" value="Unassembled WGS sequence"/>
</dbReference>